<evidence type="ECO:0000313" key="2">
    <source>
        <dbReference type="EMBL" id="ASP23408.1"/>
    </source>
</evidence>
<dbReference type="AlphaFoldDB" id="A0A222EBG4"/>
<geneLocation type="plasmid" evidence="3">
    <name>psms3-1</name>
</geneLocation>
<evidence type="ECO:0000313" key="3">
    <source>
        <dbReference type="Proteomes" id="UP000203589"/>
    </source>
</evidence>
<dbReference type="Proteomes" id="UP000203589">
    <property type="component" value="Plasmid pSMS3-1"/>
</dbReference>
<feature type="region of interest" description="Disordered" evidence="1">
    <location>
        <begin position="1"/>
        <end position="83"/>
    </location>
</feature>
<keyword evidence="2" id="KW-0614">Plasmid</keyword>
<gene>
    <name evidence="2" type="ORF">ANTHELSMS3_05025</name>
</gene>
<accession>A0A222EBG4</accession>
<reference evidence="2 3" key="1">
    <citation type="submission" date="2017-07" db="EMBL/GenBank/DDBJ databases">
        <title>Genome Sequence of Antarctobacter heliothermus Strain SMS3 Isolated from a culture of the Diatom Skeletonema marinoi.</title>
        <authorList>
            <person name="Topel M."/>
            <person name="Pinder M.I.M."/>
            <person name="Johansson O.N."/>
            <person name="Kourtchenko O."/>
            <person name="Godhe A."/>
            <person name="Clarke A.K."/>
        </authorList>
    </citation>
    <scope>NUCLEOTIDE SEQUENCE [LARGE SCALE GENOMIC DNA]</scope>
    <source>
        <strain evidence="2 3">SMS3</strain>
        <plasmid evidence="3">Plasmid psms3-1</plasmid>
    </source>
</reference>
<keyword evidence="3" id="KW-1185">Reference proteome</keyword>
<proteinExistence type="predicted"/>
<dbReference type="EMBL" id="CP022541">
    <property type="protein sequence ID" value="ASP23408.1"/>
    <property type="molecule type" value="Genomic_DNA"/>
</dbReference>
<dbReference type="OrthoDB" id="7848398at2"/>
<organism evidence="2 3">
    <name type="scientific">Antarctobacter heliothermus</name>
    <dbReference type="NCBI Taxonomy" id="74033"/>
    <lineage>
        <taxon>Bacteria</taxon>
        <taxon>Pseudomonadati</taxon>
        <taxon>Pseudomonadota</taxon>
        <taxon>Alphaproteobacteria</taxon>
        <taxon>Rhodobacterales</taxon>
        <taxon>Roseobacteraceae</taxon>
        <taxon>Antarctobacter</taxon>
    </lineage>
</organism>
<evidence type="ECO:0000256" key="1">
    <source>
        <dbReference type="SAM" id="MobiDB-lite"/>
    </source>
</evidence>
<protein>
    <submittedName>
        <fullName evidence="2">Uncharacterized protein</fullName>
    </submittedName>
</protein>
<feature type="region of interest" description="Disordered" evidence="1">
    <location>
        <begin position="196"/>
        <end position="216"/>
    </location>
</feature>
<name>A0A222EBG4_9RHOB</name>
<dbReference type="KEGG" id="aht:ANTHELSMS3_05025"/>
<dbReference type="RefSeq" id="WP_094037496.1">
    <property type="nucleotide sequence ID" value="NZ_CP022541.1"/>
</dbReference>
<feature type="compositionally biased region" description="Basic and acidic residues" evidence="1">
    <location>
        <begin position="28"/>
        <end position="37"/>
    </location>
</feature>
<sequence length="216" mass="23298">MRKKIPTIKRPDPGYAAGLKVATPVEPQRQEVTRPEPDGVGMTRAGEGSELMTPERPPAPHAEAVPDVVNPSPGVAQPQSARTRKVDVRVTALERQSEALNACGINPAHVVRAALRRATTHWQVKPEFVPPRSGRTAKPSSWRMRTTVAVDAEALTAIMATEDPLDVCSKWSLIRGQLEPLVWQEIDRILAELADAAAQSEDSPMGNAAVDTSPGD</sequence>